<protein>
    <submittedName>
        <fullName evidence="1">Uncharacterized protein</fullName>
    </submittedName>
</protein>
<dbReference type="EMBL" id="KQ971372">
    <property type="protein sequence ID" value="EFA09717.1"/>
    <property type="molecule type" value="Genomic_DNA"/>
</dbReference>
<dbReference type="HOGENOM" id="CLU_1697802_0_0_1"/>
<gene>
    <name evidence="1" type="primary">GLEAN_11850</name>
    <name evidence="1" type="ORF">TcasGA2_TC011850</name>
</gene>
<name>D6WZE6_TRICA</name>
<proteinExistence type="predicted"/>
<evidence type="ECO:0000313" key="2">
    <source>
        <dbReference type="Proteomes" id="UP000007266"/>
    </source>
</evidence>
<dbReference type="Proteomes" id="UP000007266">
    <property type="component" value="Linkage group 9"/>
</dbReference>
<reference evidence="1 2" key="1">
    <citation type="journal article" date="2008" name="Nature">
        <title>The genome of the model beetle and pest Tribolium castaneum.</title>
        <authorList>
            <consortium name="Tribolium Genome Sequencing Consortium"/>
            <person name="Richards S."/>
            <person name="Gibbs R.A."/>
            <person name="Weinstock G.M."/>
            <person name="Brown S.J."/>
            <person name="Denell R."/>
            <person name="Beeman R.W."/>
            <person name="Gibbs R."/>
            <person name="Beeman R.W."/>
            <person name="Brown S.J."/>
            <person name="Bucher G."/>
            <person name="Friedrich M."/>
            <person name="Grimmelikhuijzen C.J."/>
            <person name="Klingler M."/>
            <person name="Lorenzen M."/>
            <person name="Richards S."/>
            <person name="Roth S."/>
            <person name="Schroder R."/>
            <person name="Tautz D."/>
            <person name="Zdobnov E.M."/>
            <person name="Muzny D."/>
            <person name="Gibbs R.A."/>
            <person name="Weinstock G.M."/>
            <person name="Attaway T."/>
            <person name="Bell S."/>
            <person name="Buhay C.J."/>
            <person name="Chandrabose M.N."/>
            <person name="Chavez D."/>
            <person name="Clerk-Blankenburg K.P."/>
            <person name="Cree A."/>
            <person name="Dao M."/>
            <person name="Davis C."/>
            <person name="Chacko J."/>
            <person name="Dinh H."/>
            <person name="Dugan-Rocha S."/>
            <person name="Fowler G."/>
            <person name="Garner T.T."/>
            <person name="Garnes J."/>
            <person name="Gnirke A."/>
            <person name="Hawes A."/>
            <person name="Hernandez J."/>
            <person name="Hines S."/>
            <person name="Holder M."/>
            <person name="Hume J."/>
            <person name="Jhangiani S.N."/>
            <person name="Joshi V."/>
            <person name="Khan Z.M."/>
            <person name="Jackson L."/>
            <person name="Kovar C."/>
            <person name="Kowis A."/>
            <person name="Lee S."/>
            <person name="Lewis L.R."/>
            <person name="Margolis J."/>
            <person name="Morgan M."/>
            <person name="Nazareth L.V."/>
            <person name="Nguyen N."/>
            <person name="Okwuonu G."/>
            <person name="Parker D."/>
            <person name="Richards S."/>
            <person name="Ruiz S.J."/>
            <person name="Santibanez J."/>
            <person name="Savard J."/>
            <person name="Scherer S.E."/>
            <person name="Schneider B."/>
            <person name="Sodergren E."/>
            <person name="Tautz D."/>
            <person name="Vattahil S."/>
            <person name="Villasana D."/>
            <person name="White C.S."/>
            <person name="Wright R."/>
            <person name="Park Y."/>
            <person name="Beeman R.W."/>
            <person name="Lord J."/>
            <person name="Oppert B."/>
            <person name="Lorenzen M."/>
            <person name="Brown S."/>
            <person name="Wang L."/>
            <person name="Savard J."/>
            <person name="Tautz D."/>
            <person name="Richards S."/>
            <person name="Weinstock G."/>
            <person name="Gibbs R.A."/>
            <person name="Liu Y."/>
            <person name="Worley K."/>
            <person name="Weinstock G."/>
            <person name="Elsik C.G."/>
            <person name="Reese J.T."/>
            <person name="Elhaik E."/>
            <person name="Landan G."/>
            <person name="Graur D."/>
            <person name="Arensburger P."/>
            <person name="Atkinson P."/>
            <person name="Beeman R.W."/>
            <person name="Beidler J."/>
            <person name="Brown S.J."/>
            <person name="Demuth J.P."/>
            <person name="Drury D.W."/>
            <person name="Du Y.Z."/>
            <person name="Fujiwara H."/>
            <person name="Lorenzen M."/>
            <person name="Maselli V."/>
            <person name="Osanai M."/>
            <person name="Park Y."/>
            <person name="Robertson H.M."/>
            <person name="Tu Z."/>
            <person name="Wang J.J."/>
            <person name="Wang S."/>
            <person name="Richards S."/>
            <person name="Song H."/>
            <person name="Zhang L."/>
            <person name="Sodergren E."/>
            <person name="Werner D."/>
            <person name="Stanke M."/>
            <person name="Morgenstern B."/>
            <person name="Solovyev V."/>
            <person name="Kosarev P."/>
            <person name="Brown G."/>
            <person name="Chen H.C."/>
            <person name="Ermolaeva O."/>
            <person name="Hlavina W."/>
            <person name="Kapustin Y."/>
            <person name="Kiryutin B."/>
            <person name="Kitts P."/>
            <person name="Maglott D."/>
            <person name="Pruitt K."/>
            <person name="Sapojnikov V."/>
            <person name="Souvorov A."/>
            <person name="Mackey A.J."/>
            <person name="Waterhouse R.M."/>
            <person name="Wyder S."/>
            <person name="Zdobnov E.M."/>
            <person name="Zdobnov E.M."/>
            <person name="Wyder S."/>
            <person name="Kriventseva E.V."/>
            <person name="Kadowaki T."/>
            <person name="Bork P."/>
            <person name="Aranda M."/>
            <person name="Bao R."/>
            <person name="Beermann A."/>
            <person name="Berns N."/>
            <person name="Bolognesi R."/>
            <person name="Bonneton F."/>
            <person name="Bopp D."/>
            <person name="Brown S.J."/>
            <person name="Bucher G."/>
            <person name="Butts T."/>
            <person name="Chaumot A."/>
            <person name="Denell R.E."/>
            <person name="Ferrier D.E."/>
            <person name="Friedrich M."/>
            <person name="Gordon C.M."/>
            <person name="Jindra M."/>
            <person name="Klingler M."/>
            <person name="Lan Q."/>
            <person name="Lattorff H.M."/>
            <person name="Laudet V."/>
            <person name="von Levetsow C."/>
            <person name="Liu Z."/>
            <person name="Lutz R."/>
            <person name="Lynch J.A."/>
            <person name="da Fonseca R.N."/>
            <person name="Posnien N."/>
            <person name="Reuter R."/>
            <person name="Roth S."/>
            <person name="Savard J."/>
            <person name="Schinko J.B."/>
            <person name="Schmitt C."/>
            <person name="Schoppmeier M."/>
            <person name="Schroder R."/>
            <person name="Shippy T.D."/>
            <person name="Simonnet F."/>
            <person name="Marques-Souza H."/>
            <person name="Tautz D."/>
            <person name="Tomoyasu Y."/>
            <person name="Trauner J."/>
            <person name="Van der Zee M."/>
            <person name="Vervoort M."/>
            <person name="Wittkopp N."/>
            <person name="Wimmer E.A."/>
            <person name="Yang X."/>
            <person name="Jones A.K."/>
            <person name="Sattelle D.B."/>
            <person name="Ebert P.R."/>
            <person name="Nelson D."/>
            <person name="Scott J.G."/>
            <person name="Beeman R.W."/>
            <person name="Muthukrishnan S."/>
            <person name="Kramer K.J."/>
            <person name="Arakane Y."/>
            <person name="Beeman R.W."/>
            <person name="Zhu Q."/>
            <person name="Hogenkamp D."/>
            <person name="Dixit R."/>
            <person name="Oppert B."/>
            <person name="Jiang H."/>
            <person name="Zou Z."/>
            <person name="Marshall J."/>
            <person name="Elpidina E."/>
            <person name="Vinokurov K."/>
            <person name="Oppert C."/>
            <person name="Zou Z."/>
            <person name="Evans J."/>
            <person name="Lu Z."/>
            <person name="Zhao P."/>
            <person name="Sumathipala N."/>
            <person name="Altincicek B."/>
            <person name="Vilcinskas A."/>
            <person name="Williams M."/>
            <person name="Hultmark D."/>
            <person name="Hetru C."/>
            <person name="Jiang H."/>
            <person name="Grimmelikhuijzen C.J."/>
            <person name="Hauser F."/>
            <person name="Cazzamali G."/>
            <person name="Williamson M."/>
            <person name="Park Y."/>
            <person name="Li B."/>
            <person name="Tanaka Y."/>
            <person name="Predel R."/>
            <person name="Neupert S."/>
            <person name="Schachtner J."/>
            <person name="Verleyen P."/>
            <person name="Raible F."/>
            <person name="Bork P."/>
            <person name="Friedrich M."/>
            <person name="Walden K.K."/>
            <person name="Robertson H.M."/>
            <person name="Angeli S."/>
            <person name="Foret S."/>
            <person name="Bucher G."/>
            <person name="Schuetz S."/>
            <person name="Maleszka R."/>
            <person name="Wimmer E.A."/>
            <person name="Beeman R.W."/>
            <person name="Lorenzen M."/>
            <person name="Tomoyasu Y."/>
            <person name="Miller S.C."/>
            <person name="Grossmann D."/>
            <person name="Bucher G."/>
        </authorList>
    </citation>
    <scope>NUCLEOTIDE SEQUENCE [LARGE SCALE GENOMIC DNA]</scope>
    <source>
        <strain evidence="1 2">Georgia GA2</strain>
    </source>
</reference>
<reference evidence="1 2" key="2">
    <citation type="journal article" date="2010" name="Nucleic Acids Res.">
        <title>BeetleBase in 2010: revisions to provide comprehensive genomic information for Tribolium castaneum.</title>
        <authorList>
            <person name="Kim H.S."/>
            <person name="Murphy T."/>
            <person name="Xia J."/>
            <person name="Caragea D."/>
            <person name="Park Y."/>
            <person name="Beeman R.W."/>
            <person name="Lorenzen M.D."/>
            <person name="Butcher S."/>
            <person name="Manak J.R."/>
            <person name="Brown S.J."/>
        </authorList>
    </citation>
    <scope>GENOME REANNOTATION</scope>
    <source>
        <strain evidence="1 2">Georgia GA2</strain>
    </source>
</reference>
<dbReference type="InParanoid" id="D6WZE6"/>
<evidence type="ECO:0000313" key="1">
    <source>
        <dbReference type="EMBL" id="EFA09717.1"/>
    </source>
</evidence>
<dbReference type="AlphaFoldDB" id="D6WZE6"/>
<sequence>MARLPSQNPSKAPTLEPFFHQNKSISAHCHRNPPELSQLRAITVHCIPISEQRKENGNYITARQRPQGPNCGPLCGPGPQCAPTAPQSALRLGVDLHFTMSNGCLTCRFVFSSDTKAPSSKGALGLGRIGAVLPRLAAPDPEFATENTGKSPERN</sequence>
<keyword evidence="2" id="KW-1185">Reference proteome</keyword>
<organism evidence="1 2">
    <name type="scientific">Tribolium castaneum</name>
    <name type="common">Red flour beetle</name>
    <dbReference type="NCBI Taxonomy" id="7070"/>
    <lineage>
        <taxon>Eukaryota</taxon>
        <taxon>Metazoa</taxon>
        <taxon>Ecdysozoa</taxon>
        <taxon>Arthropoda</taxon>
        <taxon>Hexapoda</taxon>
        <taxon>Insecta</taxon>
        <taxon>Pterygota</taxon>
        <taxon>Neoptera</taxon>
        <taxon>Endopterygota</taxon>
        <taxon>Coleoptera</taxon>
        <taxon>Polyphaga</taxon>
        <taxon>Cucujiformia</taxon>
        <taxon>Tenebrionidae</taxon>
        <taxon>Tenebrionidae incertae sedis</taxon>
        <taxon>Tribolium</taxon>
    </lineage>
</organism>
<accession>D6WZE6</accession>